<evidence type="ECO:0000259" key="1">
    <source>
        <dbReference type="Pfam" id="PF04213"/>
    </source>
</evidence>
<dbReference type="RefSeq" id="WP_110234664.1">
    <property type="nucleotide sequence ID" value="NZ_CP023994.1"/>
</dbReference>
<name>A0A2Z3S073_9MICO</name>
<dbReference type="AlphaFoldDB" id="A0A2Z3S073"/>
<proteinExistence type="predicted"/>
<dbReference type="Pfam" id="PF04213">
    <property type="entry name" value="HtaA"/>
    <property type="match status" value="1"/>
</dbReference>
<keyword evidence="3" id="KW-1185">Reference proteome</keyword>
<dbReference type="InterPro" id="IPR007331">
    <property type="entry name" value="Htaa"/>
</dbReference>
<accession>A0A2Z3S073</accession>
<sequence length="150" mass="16038">MSGLELHWSVKDSLIAYISRLEDGVVEALEPATRTESGFTFVLNEVASDFNPETHTGVLQFLGTAHFTGHWGMMNITIKDPRIELTSGHGVLSIAQGGILSPEAHVPFVNVNVVPGSHPLMLTTALTAGGRGVMGEQYTVGQELSPLTLN</sequence>
<reference evidence="2 3" key="1">
    <citation type="submission" date="2017-10" db="EMBL/GenBank/DDBJ databases">
        <title>Genome of an Actinobacterium that displays light-enhanced growth.</title>
        <authorList>
            <person name="Maresca J.A."/>
            <person name="Hempel P."/>
            <person name="Shevchenko O."/>
            <person name="Miller K.J."/>
            <person name="Hahn M.W."/>
        </authorList>
    </citation>
    <scope>NUCLEOTIDE SEQUENCE [LARGE SCALE GENOMIC DNA]</scope>
    <source>
        <strain evidence="2 3">MWH-Mo1</strain>
    </source>
</reference>
<dbReference type="OrthoDB" id="7210788at2"/>
<evidence type="ECO:0000313" key="3">
    <source>
        <dbReference type="Proteomes" id="UP000246894"/>
    </source>
</evidence>
<dbReference type="Proteomes" id="UP000246894">
    <property type="component" value="Chromosome"/>
</dbReference>
<protein>
    <submittedName>
        <fullName evidence="2">Htaa</fullName>
    </submittedName>
</protein>
<organism evidence="2 3">
    <name type="scientific">Aurantimicrobium photophilum</name>
    <dbReference type="NCBI Taxonomy" id="1987356"/>
    <lineage>
        <taxon>Bacteria</taxon>
        <taxon>Bacillati</taxon>
        <taxon>Actinomycetota</taxon>
        <taxon>Actinomycetes</taxon>
        <taxon>Micrococcales</taxon>
        <taxon>Microbacteriaceae</taxon>
        <taxon>Aurantimicrobium</taxon>
    </lineage>
</organism>
<dbReference type="EMBL" id="CP023994">
    <property type="protein sequence ID" value="AWR22211.1"/>
    <property type="molecule type" value="Genomic_DNA"/>
</dbReference>
<evidence type="ECO:0000313" key="2">
    <source>
        <dbReference type="EMBL" id="AWR22211.1"/>
    </source>
</evidence>
<dbReference type="KEGG" id="aum:AURMO_01628"/>
<feature type="domain" description="Htaa" evidence="1">
    <location>
        <begin position="5"/>
        <end position="149"/>
    </location>
</feature>
<gene>
    <name evidence="2" type="ORF">AURMO_01628</name>
</gene>